<organism evidence="2 3">
    <name type="scientific">Haloarchaeobius amylolyticus</name>
    <dbReference type="NCBI Taxonomy" id="1198296"/>
    <lineage>
        <taxon>Archaea</taxon>
        <taxon>Methanobacteriati</taxon>
        <taxon>Methanobacteriota</taxon>
        <taxon>Stenosarchaea group</taxon>
        <taxon>Halobacteria</taxon>
        <taxon>Halobacteriales</taxon>
        <taxon>Halorubellaceae</taxon>
        <taxon>Haloarchaeobius</taxon>
    </lineage>
</organism>
<reference evidence="2 3" key="1">
    <citation type="journal article" date="2019" name="Int. J. Syst. Evol. Microbiol.">
        <title>The Global Catalogue of Microorganisms (GCM) 10K type strain sequencing project: providing services to taxonomists for standard genome sequencing and annotation.</title>
        <authorList>
            <consortium name="The Broad Institute Genomics Platform"/>
            <consortium name="The Broad Institute Genome Sequencing Center for Infectious Disease"/>
            <person name="Wu L."/>
            <person name="Ma J."/>
        </authorList>
    </citation>
    <scope>NUCLEOTIDE SEQUENCE [LARGE SCALE GENOMIC DNA]</scope>
    <source>
        <strain evidence="2 3">CGMCC 1.12230</strain>
    </source>
</reference>
<sequence>MTGSTSGYDDRTTRQRLATAAQYDHETVTLESTVVRYEDGPDRCTIAPRECSETERVTRWLSANLEAVVDLDELR</sequence>
<comment type="caution">
    <text evidence="2">The sequence shown here is derived from an EMBL/GenBank/DDBJ whole genome shotgun (WGS) entry which is preliminary data.</text>
</comment>
<evidence type="ECO:0000313" key="2">
    <source>
        <dbReference type="EMBL" id="MFD1563080.1"/>
    </source>
</evidence>
<evidence type="ECO:0000259" key="1">
    <source>
        <dbReference type="Pfam" id="PF24351"/>
    </source>
</evidence>
<dbReference type="AlphaFoldDB" id="A0ABD6BDV8"/>
<dbReference type="EMBL" id="JBHUDI010000003">
    <property type="protein sequence ID" value="MFD1563080.1"/>
    <property type="molecule type" value="Genomic_DNA"/>
</dbReference>
<feature type="domain" description="DUF7511" evidence="1">
    <location>
        <begin position="30"/>
        <end position="75"/>
    </location>
</feature>
<name>A0ABD6BDV8_9EURY</name>
<dbReference type="InterPro" id="IPR055933">
    <property type="entry name" value="DUF7511"/>
</dbReference>
<keyword evidence="3" id="KW-1185">Reference proteome</keyword>
<accession>A0ABD6BDV8</accession>
<dbReference type="RefSeq" id="WP_390285288.1">
    <property type="nucleotide sequence ID" value="NZ_JBHUDI010000003.1"/>
</dbReference>
<gene>
    <name evidence="2" type="ORF">ACFR99_05920</name>
</gene>
<dbReference type="Pfam" id="PF24351">
    <property type="entry name" value="DUF7511"/>
    <property type="match status" value="1"/>
</dbReference>
<evidence type="ECO:0000313" key="3">
    <source>
        <dbReference type="Proteomes" id="UP001597076"/>
    </source>
</evidence>
<protein>
    <recommendedName>
        <fullName evidence="1">DUF7511 domain-containing protein</fullName>
    </recommendedName>
</protein>
<proteinExistence type="predicted"/>
<dbReference type="Proteomes" id="UP001597076">
    <property type="component" value="Unassembled WGS sequence"/>
</dbReference>